<dbReference type="PIRSF" id="PIRSF003097">
    <property type="entry name" value="FtsX"/>
    <property type="match status" value="1"/>
</dbReference>
<dbReference type="Proteomes" id="UP000240608">
    <property type="component" value="Unassembled WGS sequence"/>
</dbReference>
<dbReference type="GO" id="GO:0005886">
    <property type="term" value="C:plasma membrane"/>
    <property type="evidence" value="ECO:0007669"/>
    <property type="project" value="UniProtKB-SubCell"/>
</dbReference>
<evidence type="ECO:0000256" key="3">
    <source>
        <dbReference type="ARBA" id="ARBA00021907"/>
    </source>
</evidence>
<evidence type="ECO:0000256" key="9">
    <source>
        <dbReference type="ARBA" id="ARBA00023306"/>
    </source>
</evidence>
<accession>A0A2T4DT48</accession>
<comment type="subcellular location">
    <subcellularLocation>
        <location evidence="1">Cell membrane</location>
        <topology evidence="1">Multi-pass membrane protein</topology>
    </subcellularLocation>
</comment>
<dbReference type="PANTHER" id="PTHR47755">
    <property type="entry name" value="CELL DIVISION PROTEIN FTSX"/>
    <property type="match status" value="1"/>
</dbReference>
<reference evidence="14" key="4">
    <citation type="submission" date="2024-05" db="EMBL/GenBank/DDBJ databases">
        <authorList>
            <person name="Sun Q."/>
            <person name="Zhou Y."/>
        </authorList>
    </citation>
    <scope>NUCLEOTIDE SEQUENCE</scope>
    <source>
        <strain evidence="14">CGMCC 1.10832</strain>
    </source>
</reference>
<dbReference type="GO" id="GO:0051301">
    <property type="term" value="P:cell division"/>
    <property type="evidence" value="ECO:0007669"/>
    <property type="project" value="UniProtKB-KW"/>
</dbReference>
<dbReference type="Proteomes" id="UP000636010">
    <property type="component" value="Unassembled WGS sequence"/>
</dbReference>
<dbReference type="AlphaFoldDB" id="A0A2T4DT48"/>
<evidence type="ECO:0000256" key="1">
    <source>
        <dbReference type="ARBA" id="ARBA00004651"/>
    </source>
</evidence>
<feature type="transmembrane region" description="Helical" evidence="11">
    <location>
        <begin position="221"/>
        <end position="242"/>
    </location>
</feature>
<dbReference type="EMBL" id="BMEC01000001">
    <property type="protein sequence ID" value="GGC19731.1"/>
    <property type="molecule type" value="Genomic_DNA"/>
</dbReference>
<reference evidence="15 16" key="2">
    <citation type="submission" date="2018-03" db="EMBL/GenBank/DDBJ databases">
        <title>Cross-interface Injection: A General Nanoliter Liquid Handling Method Applied to Single Cells Genome Amplification Automated Nanoliter Liquid Handling Applied to Single Cell Multiple Displacement Amplification.</title>
        <authorList>
            <person name="Yun J."/>
            <person name="Xu P."/>
            <person name="Xu J."/>
            <person name="Dai X."/>
            <person name="Wang Y."/>
            <person name="Zheng X."/>
            <person name="Cao C."/>
            <person name="Yi Q."/>
            <person name="Zhu Y."/>
            <person name="Wang L."/>
            <person name="Dong Z."/>
            <person name="Huang Y."/>
            <person name="Huang L."/>
            <person name="Du W."/>
        </authorList>
    </citation>
    <scope>NUCLEOTIDE SEQUENCE [LARGE SCALE GENOMIC DNA]</scope>
    <source>
        <strain evidence="15 16">Z-D1-2</strain>
    </source>
</reference>
<keyword evidence="6 11" id="KW-0812">Transmembrane</keyword>
<gene>
    <name evidence="15" type="ORF">C9994_04815</name>
    <name evidence="14" type="ORF">GCM10011506_00990</name>
</gene>
<comment type="caution">
    <text evidence="15">The sequence shown here is derived from an EMBL/GenBank/DDBJ whole genome shotgun (WGS) entry which is preliminary data.</text>
</comment>
<keyword evidence="17" id="KW-1185">Reference proteome</keyword>
<evidence type="ECO:0000313" key="16">
    <source>
        <dbReference type="Proteomes" id="UP000240608"/>
    </source>
</evidence>
<reference evidence="14" key="1">
    <citation type="journal article" date="2014" name="Int. J. Syst. Evol. Microbiol.">
        <title>Complete genome of a new Firmicutes species belonging to the dominant human colonic microbiota ('Ruminococcus bicirculans') reveals two chromosomes and a selective capacity to utilize plant glucans.</title>
        <authorList>
            <consortium name="NISC Comparative Sequencing Program"/>
            <person name="Wegmann U."/>
            <person name="Louis P."/>
            <person name="Goesmann A."/>
            <person name="Henrissat B."/>
            <person name="Duncan S.H."/>
            <person name="Flint H.J."/>
        </authorList>
    </citation>
    <scope>NUCLEOTIDE SEQUENCE</scope>
    <source>
        <strain evidence="14">CGMCC 1.10832</strain>
    </source>
</reference>
<feature type="domain" description="FtsX extracellular" evidence="13">
    <location>
        <begin position="53"/>
        <end position="153"/>
    </location>
</feature>
<evidence type="ECO:0000256" key="5">
    <source>
        <dbReference type="ARBA" id="ARBA00022618"/>
    </source>
</evidence>
<protein>
    <recommendedName>
        <fullName evidence="3 10">Cell division protein FtsX</fullName>
    </recommendedName>
</protein>
<name>A0A2T4DT48_9BACT</name>
<dbReference type="Pfam" id="PF02687">
    <property type="entry name" value="FtsX"/>
    <property type="match status" value="1"/>
</dbReference>
<dbReference type="RefSeq" id="WP_188459839.1">
    <property type="nucleotide sequence ID" value="NZ_BAABHU010000001.1"/>
</dbReference>
<evidence type="ECO:0000256" key="6">
    <source>
        <dbReference type="ARBA" id="ARBA00022692"/>
    </source>
</evidence>
<evidence type="ECO:0000256" key="7">
    <source>
        <dbReference type="ARBA" id="ARBA00022989"/>
    </source>
</evidence>
<dbReference type="Gene3D" id="3.30.70.3040">
    <property type="match status" value="1"/>
</dbReference>
<feature type="transmembrane region" description="Helical" evidence="11">
    <location>
        <begin position="172"/>
        <end position="197"/>
    </location>
</feature>
<sequence>MSKERKYRKKKKLGNYPFFSVIFSMTLALFVLGLFALLLSTTNTLTSIIRKNVEMQVYLNAELSEPEVARINKSLSSKEFMLKDEQTPAITFISREVAAKAFIEDTGEDFMKFLGENPLKDAFVIKINPEFHSNEAMLEIKNEIEKMAGVFEVVYTNNMIQSINENITRISLVLLGVAVILFIVISILINNTIKLALFSQRFLIRSMQLVGATKSFIRQPFIYRSVLHGIIAGTLASAALYGLLVYGDTKVEDLMALQNTEVLISIFVGLVIVGIFIAVLSTWRAMQKYLAMSLDELY</sequence>
<evidence type="ECO:0000313" key="14">
    <source>
        <dbReference type="EMBL" id="GGC19731.1"/>
    </source>
</evidence>
<dbReference type="EMBL" id="PYVU01000028">
    <property type="protein sequence ID" value="PTB96995.1"/>
    <property type="molecule type" value="Genomic_DNA"/>
</dbReference>
<reference evidence="17" key="3">
    <citation type="journal article" date="2019" name="Int. J. Syst. Evol. Microbiol.">
        <title>The Global Catalogue of Microorganisms (GCM) 10K type strain sequencing project: providing services to taxonomists for standard genome sequencing and annotation.</title>
        <authorList>
            <consortium name="The Broad Institute Genomics Platform"/>
            <consortium name="The Broad Institute Genome Sequencing Center for Infectious Disease"/>
            <person name="Wu L."/>
            <person name="Ma J."/>
        </authorList>
    </citation>
    <scope>NUCLEOTIDE SEQUENCE [LARGE SCALE GENOMIC DNA]</scope>
    <source>
        <strain evidence="17">CGMCC 1.10832</strain>
    </source>
</reference>
<evidence type="ECO:0000256" key="2">
    <source>
        <dbReference type="ARBA" id="ARBA00007379"/>
    </source>
</evidence>
<evidence type="ECO:0000256" key="11">
    <source>
        <dbReference type="SAM" id="Phobius"/>
    </source>
</evidence>
<keyword evidence="4 10" id="KW-1003">Cell membrane</keyword>
<dbReference type="InterPro" id="IPR003838">
    <property type="entry name" value="ABC3_permease_C"/>
</dbReference>
<proteinExistence type="inferred from homology"/>
<organism evidence="15 16">
    <name type="scientific">Marivirga lumbricoides</name>
    <dbReference type="NCBI Taxonomy" id="1046115"/>
    <lineage>
        <taxon>Bacteria</taxon>
        <taxon>Pseudomonadati</taxon>
        <taxon>Bacteroidota</taxon>
        <taxon>Cytophagia</taxon>
        <taxon>Cytophagales</taxon>
        <taxon>Marivirgaceae</taxon>
        <taxon>Marivirga</taxon>
    </lineage>
</organism>
<evidence type="ECO:0000259" key="13">
    <source>
        <dbReference type="Pfam" id="PF18075"/>
    </source>
</evidence>
<evidence type="ECO:0000313" key="15">
    <source>
        <dbReference type="EMBL" id="PTB96995.1"/>
    </source>
</evidence>
<dbReference type="InterPro" id="IPR040690">
    <property type="entry name" value="FtsX_ECD"/>
</dbReference>
<comment type="similarity">
    <text evidence="2 10">Belongs to the ABC-4 integral membrane protein family. FtsX subfamily.</text>
</comment>
<evidence type="ECO:0000256" key="10">
    <source>
        <dbReference type="PIRNR" id="PIRNR003097"/>
    </source>
</evidence>
<dbReference type="PANTHER" id="PTHR47755:SF1">
    <property type="entry name" value="CELL DIVISION PROTEIN FTSX"/>
    <property type="match status" value="1"/>
</dbReference>
<dbReference type="InterPro" id="IPR004513">
    <property type="entry name" value="FtsX"/>
</dbReference>
<keyword evidence="9 10" id="KW-0131">Cell cycle</keyword>
<evidence type="ECO:0000313" key="17">
    <source>
        <dbReference type="Proteomes" id="UP000636010"/>
    </source>
</evidence>
<keyword evidence="8 10" id="KW-0472">Membrane</keyword>
<keyword evidence="5 10" id="KW-0132">Cell division</keyword>
<evidence type="ECO:0000256" key="8">
    <source>
        <dbReference type="ARBA" id="ARBA00023136"/>
    </source>
</evidence>
<keyword evidence="7 11" id="KW-1133">Transmembrane helix</keyword>
<feature type="transmembrane region" description="Helical" evidence="11">
    <location>
        <begin position="262"/>
        <end position="283"/>
    </location>
</feature>
<feature type="domain" description="ABC3 transporter permease C-terminal" evidence="12">
    <location>
        <begin position="177"/>
        <end position="288"/>
    </location>
</feature>
<evidence type="ECO:0000259" key="12">
    <source>
        <dbReference type="Pfam" id="PF02687"/>
    </source>
</evidence>
<dbReference type="Pfam" id="PF18075">
    <property type="entry name" value="FtsX_ECD"/>
    <property type="match status" value="1"/>
</dbReference>
<evidence type="ECO:0000256" key="4">
    <source>
        <dbReference type="ARBA" id="ARBA00022475"/>
    </source>
</evidence>